<dbReference type="PROSITE" id="PS51585">
    <property type="entry name" value="SAM_MT_TPMT"/>
    <property type="match status" value="1"/>
</dbReference>
<evidence type="ECO:0000256" key="3">
    <source>
        <dbReference type="ARBA" id="ARBA00022679"/>
    </source>
</evidence>
<reference evidence="6" key="1">
    <citation type="journal article" date="2019" name="Int. J. Syst. Evol. Microbiol.">
        <title>The Global Catalogue of Microorganisms (GCM) 10K type strain sequencing project: providing services to taxonomists for standard genome sequencing and annotation.</title>
        <authorList>
            <consortium name="The Broad Institute Genomics Platform"/>
            <consortium name="The Broad Institute Genome Sequencing Center for Infectious Disease"/>
            <person name="Wu L."/>
            <person name="Ma J."/>
        </authorList>
    </citation>
    <scope>NUCLEOTIDE SEQUENCE [LARGE SCALE GENOMIC DNA]</scope>
    <source>
        <strain evidence="6">JCM 17978</strain>
    </source>
</reference>
<keyword evidence="4" id="KW-0949">S-adenosyl-L-methionine</keyword>
<keyword evidence="3" id="KW-0808">Transferase</keyword>
<dbReference type="RefSeq" id="WP_376857958.1">
    <property type="nucleotide sequence ID" value="NZ_JBHSLA010000001.1"/>
</dbReference>
<evidence type="ECO:0000256" key="4">
    <source>
        <dbReference type="ARBA" id="ARBA00022691"/>
    </source>
</evidence>
<dbReference type="PANTHER" id="PTHR32183:SF6">
    <property type="entry name" value="CYSTEINE SULFINATE DESULFINASE_CYSTEINE DESULFURASE AND RELATED ENZYMES"/>
    <property type="match status" value="1"/>
</dbReference>
<sequence length="193" mass="22367">MDLSESFWDWRYQNQDTGWDLGEVSLPIKTYFDQLKDSSLKILIPGAGNSYEAEYLFLNGFKNVCIADLSKTALDNFKNRVPSFPSANLRHTNVFDMKETFDIIIEQTFFCALNPNLREAYAKKMHSLLNPNGKLVGLLFDKPLFTERPPFGGSKAEYINYFKPYFELDIFETSYNSVASREDSELFIKFLKK</sequence>
<dbReference type="GO" id="GO:0032259">
    <property type="term" value="P:methylation"/>
    <property type="evidence" value="ECO:0007669"/>
    <property type="project" value="UniProtKB-KW"/>
</dbReference>
<protein>
    <submittedName>
        <fullName evidence="5">Methyltransferase domain-containing protein</fullName>
    </submittedName>
</protein>
<dbReference type="PANTHER" id="PTHR32183">
    <property type="match status" value="1"/>
</dbReference>
<keyword evidence="6" id="KW-1185">Reference proteome</keyword>
<dbReference type="InterPro" id="IPR008854">
    <property type="entry name" value="TPMT"/>
</dbReference>
<gene>
    <name evidence="5" type="ORF">ACFPH8_00385</name>
</gene>
<dbReference type="EMBL" id="JBHSLA010000001">
    <property type="protein sequence ID" value="MFC5193772.1"/>
    <property type="molecule type" value="Genomic_DNA"/>
</dbReference>
<evidence type="ECO:0000313" key="5">
    <source>
        <dbReference type="EMBL" id="MFC5193772.1"/>
    </source>
</evidence>
<dbReference type="Pfam" id="PF05724">
    <property type="entry name" value="TPMT"/>
    <property type="match status" value="1"/>
</dbReference>
<keyword evidence="1" id="KW-0597">Phosphoprotein</keyword>
<organism evidence="5 6">
    <name type="scientific">Bizionia hallyeonensis</name>
    <dbReference type="NCBI Taxonomy" id="1123757"/>
    <lineage>
        <taxon>Bacteria</taxon>
        <taxon>Pseudomonadati</taxon>
        <taxon>Bacteroidota</taxon>
        <taxon>Flavobacteriia</taxon>
        <taxon>Flavobacteriales</taxon>
        <taxon>Flavobacteriaceae</taxon>
        <taxon>Bizionia</taxon>
    </lineage>
</organism>
<evidence type="ECO:0000313" key="6">
    <source>
        <dbReference type="Proteomes" id="UP001596162"/>
    </source>
</evidence>
<keyword evidence="2 5" id="KW-0489">Methyltransferase</keyword>
<dbReference type="Gene3D" id="3.40.50.150">
    <property type="entry name" value="Vaccinia Virus protein VP39"/>
    <property type="match status" value="1"/>
</dbReference>
<proteinExistence type="predicted"/>
<dbReference type="GO" id="GO:0008168">
    <property type="term" value="F:methyltransferase activity"/>
    <property type="evidence" value="ECO:0007669"/>
    <property type="project" value="UniProtKB-KW"/>
</dbReference>
<dbReference type="InterPro" id="IPR029063">
    <property type="entry name" value="SAM-dependent_MTases_sf"/>
</dbReference>
<dbReference type="CDD" id="cd02440">
    <property type="entry name" value="AdoMet_MTases"/>
    <property type="match status" value="1"/>
</dbReference>
<comment type="caution">
    <text evidence="5">The sequence shown here is derived from an EMBL/GenBank/DDBJ whole genome shotgun (WGS) entry which is preliminary data.</text>
</comment>
<accession>A0ABW0C0Q2</accession>
<dbReference type="Proteomes" id="UP001596162">
    <property type="component" value="Unassembled WGS sequence"/>
</dbReference>
<dbReference type="SUPFAM" id="SSF53335">
    <property type="entry name" value="S-adenosyl-L-methionine-dependent methyltransferases"/>
    <property type="match status" value="1"/>
</dbReference>
<evidence type="ECO:0000256" key="2">
    <source>
        <dbReference type="ARBA" id="ARBA00022603"/>
    </source>
</evidence>
<name>A0ABW0C0Q2_9FLAO</name>
<evidence type="ECO:0000256" key="1">
    <source>
        <dbReference type="ARBA" id="ARBA00022553"/>
    </source>
</evidence>